<evidence type="ECO:0000256" key="2">
    <source>
        <dbReference type="ARBA" id="ARBA00001966"/>
    </source>
</evidence>
<feature type="domain" description="Nitrite/Sulfite reductase ferredoxin-like" evidence="12">
    <location>
        <begin position="359"/>
        <end position="427"/>
    </location>
</feature>
<organism evidence="13 14">
    <name type="scientific">Ktedonobacter robiniae</name>
    <dbReference type="NCBI Taxonomy" id="2778365"/>
    <lineage>
        <taxon>Bacteria</taxon>
        <taxon>Bacillati</taxon>
        <taxon>Chloroflexota</taxon>
        <taxon>Ktedonobacteria</taxon>
        <taxon>Ktedonobacterales</taxon>
        <taxon>Ktedonobacteraceae</taxon>
        <taxon>Ktedonobacter</taxon>
    </lineage>
</organism>
<keyword evidence="14" id="KW-1185">Reference proteome</keyword>
<reference evidence="13 14" key="1">
    <citation type="journal article" date="2021" name="Int. J. Syst. Evol. Microbiol.">
        <title>Reticulibacter mediterranei gen. nov., sp. nov., within the new family Reticulibacteraceae fam. nov., and Ktedonospora formicarum gen. nov., sp. nov., Ktedonobacter robiniae sp. nov., Dictyobacter formicarum sp. nov. and Dictyobacter arantiisoli sp. nov., belonging to the class Ktedonobacteria.</title>
        <authorList>
            <person name="Yabe S."/>
            <person name="Zheng Y."/>
            <person name="Wang C.M."/>
            <person name="Sakai Y."/>
            <person name="Abe K."/>
            <person name="Yokota A."/>
            <person name="Donadio S."/>
            <person name="Cavaletti L."/>
            <person name="Monciardini P."/>
        </authorList>
    </citation>
    <scope>NUCLEOTIDE SEQUENCE [LARGE SCALE GENOMIC DNA]</scope>
    <source>
        <strain evidence="13 14">SOSP1-30</strain>
    </source>
</reference>
<dbReference type="InterPro" id="IPR045854">
    <property type="entry name" value="NO2/SO3_Rdtase_4Fe4S_sf"/>
</dbReference>
<evidence type="ECO:0000259" key="12">
    <source>
        <dbReference type="Pfam" id="PF03460"/>
    </source>
</evidence>
<comment type="cofactor">
    <cofactor evidence="2">
        <name>[4Fe-4S] cluster</name>
        <dbReference type="ChEBI" id="CHEBI:49883"/>
    </cofactor>
</comment>
<evidence type="ECO:0000256" key="4">
    <source>
        <dbReference type="ARBA" id="ARBA00022485"/>
    </source>
</evidence>
<dbReference type="Gene3D" id="3.30.413.10">
    <property type="entry name" value="Sulfite Reductase Hemoprotein, domain 1"/>
    <property type="match status" value="2"/>
</dbReference>
<dbReference type="EMBL" id="BNJG01000001">
    <property type="protein sequence ID" value="GHO54272.1"/>
    <property type="molecule type" value="Genomic_DNA"/>
</dbReference>
<feature type="domain" description="Nitrite/sulphite reductase 4Fe-4S" evidence="11">
    <location>
        <begin position="486"/>
        <end position="577"/>
    </location>
</feature>
<comment type="cofactor">
    <cofactor evidence="1">
        <name>siroheme</name>
        <dbReference type="ChEBI" id="CHEBI:60052"/>
    </cofactor>
</comment>
<keyword evidence="4" id="KW-0004">4Fe-4S</keyword>
<proteinExistence type="inferred from homology"/>
<dbReference type="PANTHER" id="PTHR11493">
    <property type="entry name" value="SULFITE REDUCTASE [NADPH] SUBUNIT BETA-RELATED"/>
    <property type="match status" value="1"/>
</dbReference>
<keyword evidence="9" id="KW-0411">Iron-sulfur</keyword>
<evidence type="ECO:0000313" key="14">
    <source>
        <dbReference type="Proteomes" id="UP000654345"/>
    </source>
</evidence>
<evidence type="ECO:0000256" key="10">
    <source>
        <dbReference type="SAM" id="MobiDB-lite"/>
    </source>
</evidence>
<dbReference type="InterPro" id="IPR036136">
    <property type="entry name" value="Nit/Sulf_reduc_fer-like_dom_sf"/>
</dbReference>
<comment type="caution">
    <text evidence="13">The sequence shown here is derived from an EMBL/GenBank/DDBJ whole genome shotgun (WGS) entry which is preliminary data.</text>
</comment>
<evidence type="ECO:0000313" key="13">
    <source>
        <dbReference type="EMBL" id="GHO54272.1"/>
    </source>
</evidence>
<keyword evidence="8" id="KW-0408">Iron</keyword>
<dbReference type="SUPFAM" id="SSF56014">
    <property type="entry name" value="Nitrite and sulphite reductase 4Fe-4S domain-like"/>
    <property type="match status" value="2"/>
</dbReference>
<dbReference type="InterPro" id="IPR045169">
    <property type="entry name" value="NO2/SO3_Rdtase_4Fe4S_prot"/>
</dbReference>
<keyword evidence="6" id="KW-0479">Metal-binding</keyword>
<evidence type="ECO:0000256" key="8">
    <source>
        <dbReference type="ARBA" id="ARBA00023004"/>
    </source>
</evidence>
<evidence type="ECO:0000256" key="6">
    <source>
        <dbReference type="ARBA" id="ARBA00022723"/>
    </source>
</evidence>
<evidence type="ECO:0000256" key="7">
    <source>
        <dbReference type="ARBA" id="ARBA00023002"/>
    </source>
</evidence>
<dbReference type="Pfam" id="PF03460">
    <property type="entry name" value="NIR_SIR_ferr"/>
    <property type="match status" value="2"/>
</dbReference>
<dbReference type="PANTHER" id="PTHR11493:SF47">
    <property type="entry name" value="SULFITE REDUCTASE [NADPH] SUBUNIT BETA"/>
    <property type="match status" value="1"/>
</dbReference>
<evidence type="ECO:0000256" key="5">
    <source>
        <dbReference type="ARBA" id="ARBA00022617"/>
    </source>
</evidence>
<dbReference type="NCBIfam" id="NF010029">
    <property type="entry name" value="PRK13504.1"/>
    <property type="match status" value="1"/>
</dbReference>
<feature type="domain" description="Nitrite/sulphite reductase 4Fe-4S" evidence="11">
    <location>
        <begin position="181"/>
        <end position="338"/>
    </location>
</feature>
<evidence type="ECO:0000256" key="1">
    <source>
        <dbReference type="ARBA" id="ARBA00001929"/>
    </source>
</evidence>
<dbReference type="Proteomes" id="UP000654345">
    <property type="component" value="Unassembled WGS sequence"/>
</dbReference>
<protein>
    <submittedName>
        <fullName evidence="13">Sulfite reductase subunit beta</fullName>
    </submittedName>
</protein>
<dbReference type="PROSITE" id="PS00365">
    <property type="entry name" value="NIR_SIR"/>
    <property type="match status" value="1"/>
</dbReference>
<keyword evidence="7" id="KW-0560">Oxidoreductase</keyword>
<feature type="domain" description="Nitrite/Sulfite reductase ferredoxin-like" evidence="12">
    <location>
        <begin position="84"/>
        <end position="144"/>
    </location>
</feature>
<dbReference type="InterPro" id="IPR006066">
    <property type="entry name" value="NO2/SO3_Rdtase_FeS/sirohaem_BS"/>
</dbReference>
<keyword evidence="5" id="KW-0349">Heme</keyword>
<feature type="region of interest" description="Disordered" evidence="10">
    <location>
        <begin position="1"/>
        <end position="22"/>
    </location>
</feature>
<dbReference type="Pfam" id="PF01077">
    <property type="entry name" value="NIR_SIR"/>
    <property type="match status" value="2"/>
</dbReference>
<dbReference type="SUPFAM" id="SSF55124">
    <property type="entry name" value="Nitrite/Sulfite reductase N-terminal domain-like"/>
    <property type="match status" value="2"/>
</dbReference>
<sequence length="586" mass="65341">MSIGHEDEIQANDLKHLGPGEGSKVEHIKLESQHLRGQLPEELASESSHFSEDQIQLIKFHGIYQQEDRDARQQRKAAHTEKAYQFMVRTRIPGGAITAEQYLAHDDISNQYANGTIRITTRQGLQLHGILKGDLKPAIASINEALLSTLAACGDVNRNVMACPAPTSSRAQAQVQEIAHKIAMHLAPRSQAYHEIWIDGEKIETPTTTPEEVEPIYGPTYLPRKFKIAVAFPGDNCVDIYTQDVGLIAILDGEDLAGFTLVIGGGMGMTHGKTETYPRLATPLCDIKPEEALKVIETIVTVQRDYGDRKNRKHARMKYVVEERGIAWFKQQVEDRLGYTLREPSPVHLHDVEDHLGWHQQADGRWFLGLHVQNGRIRDIEQLQLKSGLRAVINSYQPGVRLTGQQNILLTDIQAEDREALEDQLRSYGIETDPSKVGSYRFAMACPSLPTCGLALAEAERALPDVMQQLDVPLRELGLDGEPLSVRMTGCPNGCARPYMGDIGLVGRSKNLYNVYIGGDRPNARLNTLYATSIHTDKIVETLKPLLSLWKAERQPQESFGDFCHRIGVEQLRERVASVASPSLPR</sequence>
<dbReference type="InterPro" id="IPR006067">
    <property type="entry name" value="NO2/SO3_Rdtase_4Fe4S_dom"/>
</dbReference>
<evidence type="ECO:0000259" key="11">
    <source>
        <dbReference type="Pfam" id="PF01077"/>
    </source>
</evidence>
<accession>A0ABQ3UNS8</accession>
<evidence type="ECO:0000256" key="9">
    <source>
        <dbReference type="ARBA" id="ARBA00023014"/>
    </source>
</evidence>
<comment type="similarity">
    <text evidence="3">Belongs to the nitrite and sulfite reductase 4Fe-4S domain family.</text>
</comment>
<dbReference type="InterPro" id="IPR005117">
    <property type="entry name" value="NiRdtase/SiRdtase_haem-b_fer"/>
</dbReference>
<gene>
    <name evidence="13" type="ORF">KSB_27470</name>
</gene>
<dbReference type="RefSeq" id="WP_201371006.1">
    <property type="nucleotide sequence ID" value="NZ_BNJG01000001.1"/>
</dbReference>
<dbReference type="PRINTS" id="PR00397">
    <property type="entry name" value="SIROHAEM"/>
</dbReference>
<evidence type="ECO:0000256" key="3">
    <source>
        <dbReference type="ARBA" id="ARBA00010429"/>
    </source>
</evidence>
<name>A0ABQ3UNS8_9CHLR</name>